<dbReference type="EMBL" id="JAOQAZ010000008">
    <property type="protein sequence ID" value="KAJ4264495.1"/>
    <property type="molecule type" value="Genomic_DNA"/>
</dbReference>
<evidence type="ECO:0000313" key="3">
    <source>
        <dbReference type="EMBL" id="KAJ4264495.1"/>
    </source>
</evidence>
<dbReference type="Proteomes" id="UP001152049">
    <property type="component" value="Unassembled WGS sequence"/>
</dbReference>
<accession>A0A9W8S555</accession>
<keyword evidence="1" id="KW-0732">Signal</keyword>
<protein>
    <recommendedName>
        <fullName evidence="2">DUF8213 domain-containing protein</fullName>
    </recommendedName>
</protein>
<proteinExistence type="predicted"/>
<dbReference type="AlphaFoldDB" id="A0A9W8S555"/>
<dbReference type="Pfam" id="PF26641">
    <property type="entry name" value="DUF8213"/>
    <property type="match status" value="1"/>
</dbReference>
<name>A0A9W8S555_9HYPO</name>
<evidence type="ECO:0000313" key="4">
    <source>
        <dbReference type="Proteomes" id="UP001152049"/>
    </source>
</evidence>
<dbReference type="InterPro" id="IPR058526">
    <property type="entry name" value="DUF8213"/>
</dbReference>
<keyword evidence="4" id="KW-1185">Reference proteome</keyword>
<feature type="domain" description="DUF8213" evidence="2">
    <location>
        <begin position="23"/>
        <end position="136"/>
    </location>
</feature>
<gene>
    <name evidence="3" type="ORF">NW762_005695</name>
</gene>
<sequence length="136" mass="13528">MLTSFVILLLASLSIASPTIEKRAITCLKVGQTATASWTNSAGKKCTFTGVVGSNYGANPSGSGDGSALGNVYTQDCFSHDICSYFNSASGGASDPNCGGAYNSAVDDTALGLANGCSQSNPSNGVSKPNGSPVCA</sequence>
<organism evidence="3 4">
    <name type="scientific">Fusarium torreyae</name>
    <dbReference type="NCBI Taxonomy" id="1237075"/>
    <lineage>
        <taxon>Eukaryota</taxon>
        <taxon>Fungi</taxon>
        <taxon>Dikarya</taxon>
        <taxon>Ascomycota</taxon>
        <taxon>Pezizomycotina</taxon>
        <taxon>Sordariomycetes</taxon>
        <taxon>Hypocreomycetidae</taxon>
        <taxon>Hypocreales</taxon>
        <taxon>Nectriaceae</taxon>
        <taxon>Fusarium</taxon>
    </lineage>
</organism>
<feature type="signal peptide" evidence="1">
    <location>
        <begin position="1"/>
        <end position="16"/>
    </location>
</feature>
<dbReference type="OrthoDB" id="3660917at2759"/>
<evidence type="ECO:0000259" key="2">
    <source>
        <dbReference type="Pfam" id="PF26641"/>
    </source>
</evidence>
<comment type="caution">
    <text evidence="3">The sequence shown here is derived from an EMBL/GenBank/DDBJ whole genome shotgun (WGS) entry which is preliminary data.</text>
</comment>
<reference evidence="3" key="1">
    <citation type="submission" date="2022-09" db="EMBL/GenBank/DDBJ databases">
        <title>Fusarium specimens isolated from Avocado Roots.</title>
        <authorList>
            <person name="Stajich J."/>
            <person name="Roper C."/>
            <person name="Heimlech-Rivalta G."/>
        </authorList>
    </citation>
    <scope>NUCLEOTIDE SEQUENCE</scope>
    <source>
        <strain evidence="3">CF00136</strain>
    </source>
</reference>
<feature type="chain" id="PRO_5040977674" description="DUF8213 domain-containing protein" evidence="1">
    <location>
        <begin position="17"/>
        <end position="136"/>
    </location>
</feature>
<evidence type="ECO:0000256" key="1">
    <source>
        <dbReference type="SAM" id="SignalP"/>
    </source>
</evidence>